<feature type="transmembrane region" description="Helical" evidence="6">
    <location>
        <begin position="238"/>
        <end position="260"/>
    </location>
</feature>
<name>A0A9X3MNV3_9ACTN</name>
<evidence type="ECO:0000313" key="8">
    <source>
        <dbReference type="EMBL" id="MDA0159642.1"/>
    </source>
</evidence>
<feature type="domain" description="EamA" evidence="7">
    <location>
        <begin position="151"/>
        <end position="283"/>
    </location>
</feature>
<evidence type="ECO:0000256" key="6">
    <source>
        <dbReference type="SAM" id="Phobius"/>
    </source>
</evidence>
<comment type="caution">
    <text evidence="8">The sequence shown here is derived from an EMBL/GenBank/DDBJ whole genome shotgun (WGS) entry which is preliminary data.</text>
</comment>
<dbReference type="PANTHER" id="PTHR32322:SF2">
    <property type="entry name" value="EAMA DOMAIN-CONTAINING PROTEIN"/>
    <property type="match status" value="1"/>
</dbReference>
<protein>
    <submittedName>
        <fullName evidence="8">DMT family transporter</fullName>
    </submittedName>
</protein>
<dbReference type="Proteomes" id="UP001149140">
    <property type="component" value="Unassembled WGS sequence"/>
</dbReference>
<feature type="transmembrane region" description="Helical" evidence="6">
    <location>
        <begin position="7"/>
        <end position="28"/>
    </location>
</feature>
<keyword evidence="5 6" id="KW-0472">Membrane</keyword>
<comment type="similarity">
    <text evidence="2">Belongs to the EamA transporter family.</text>
</comment>
<evidence type="ECO:0000256" key="2">
    <source>
        <dbReference type="ARBA" id="ARBA00007362"/>
    </source>
</evidence>
<evidence type="ECO:0000256" key="4">
    <source>
        <dbReference type="ARBA" id="ARBA00022989"/>
    </source>
</evidence>
<keyword evidence="9" id="KW-1185">Reference proteome</keyword>
<dbReference type="InterPro" id="IPR050638">
    <property type="entry name" value="AA-Vitamin_Transporters"/>
</dbReference>
<dbReference type="EMBL" id="JAPDOD010000003">
    <property type="protein sequence ID" value="MDA0159642.1"/>
    <property type="molecule type" value="Genomic_DNA"/>
</dbReference>
<evidence type="ECO:0000256" key="1">
    <source>
        <dbReference type="ARBA" id="ARBA00004141"/>
    </source>
</evidence>
<feature type="transmembrane region" description="Helical" evidence="6">
    <location>
        <begin position="121"/>
        <end position="137"/>
    </location>
</feature>
<feature type="transmembrane region" description="Helical" evidence="6">
    <location>
        <begin position="181"/>
        <end position="200"/>
    </location>
</feature>
<feature type="transmembrane region" description="Helical" evidence="6">
    <location>
        <begin position="266"/>
        <end position="288"/>
    </location>
</feature>
<feature type="transmembrane region" description="Helical" evidence="6">
    <location>
        <begin position="149"/>
        <end position="169"/>
    </location>
</feature>
<dbReference type="AlphaFoldDB" id="A0A9X3MNV3"/>
<keyword evidence="4 6" id="KW-1133">Transmembrane helix</keyword>
<dbReference type="SUPFAM" id="SSF103481">
    <property type="entry name" value="Multidrug resistance efflux transporter EmrE"/>
    <property type="match status" value="2"/>
</dbReference>
<dbReference type="RefSeq" id="WP_270038401.1">
    <property type="nucleotide sequence ID" value="NZ_JAPDOD010000003.1"/>
</dbReference>
<reference evidence="8" key="1">
    <citation type="submission" date="2022-10" db="EMBL/GenBank/DDBJ databases">
        <title>The WGS of Solirubrobacter ginsenosidimutans DSM 21036.</title>
        <authorList>
            <person name="Jiang Z."/>
        </authorList>
    </citation>
    <scope>NUCLEOTIDE SEQUENCE</scope>
    <source>
        <strain evidence="8">DSM 21036</strain>
    </source>
</reference>
<evidence type="ECO:0000313" key="9">
    <source>
        <dbReference type="Proteomes" id="UP001149140"/>
    </source>
</evidence>
<feature type="transmembrane region" description="Helical" evidence="6">
    <location>
        <begin position="34"/>
        <end position="55"/>
    </location>
</feature>
<evidence type="ECO:0000259" key="7">
    <source>
        <dbReference type="Pfam" id="PF00892"/>
    </source>
</evidence>
<dbReference type="PANTHER" id="PTHR32322">
    <property type="entry name" value="INNER MEMBRANE TRANSPORTER"/>
    <property type="match status" value="1"/>
</dbReference>
<accession>A0A9X3MNV3</accession>
<evidence type="ECO:0000256" key="5">
    <source>
        <dbReference type="ARBA" id="ARBA00023136"/>
    </source>
</evidence>
<feature type="transmembrane region" description="Helical" evidence="6">
    <location>
        <begin position="87"/>
        <end position="109"/>
    </location>
</feature>
<dbReference type="Pfam" id="PF00892">
    <property type="entry name" value="EamA"/>
    <property type="match status" value="2"/>
</dbReference>
<proteinExistence type="inferred from homology"/>
<comment type="subcellular location">
    <subcellularLocation>
        <location evidence="1">Membrane</location>
        <topology evidence="1">Multi-pass membrane protein</topology>
    </subcellularLocation>
</comment>
<gene>
    <name evidence="8" type="ORF">OM076_05165</name>
</gene>
<organism evidence="8 9">
    <name type="scientific">Solirubrobacter ginsenosidimutans</name>
    <dbReference type="NCBI Taxonomy" id="490573"/>
    <lineage>
        <taxon>Bacteria</taxon>
        <taxon>Bacillati</taxon>
        <taxon>Actinomycetota</taxon>
        <taxon>Thermoleophilia</taxon>
        <taxon>Solirubrobacterales</taxon>
        <taxon>Solirubrobacteraceae</taxon>
        <taxon>Solirubrobacter</taxon>
    </lineage>
</organism>
<dbReference type="GO" id="GO:0016020">
    <property type="term" value="C:membrane"/>
    <property type="evidence" value="ECO:0007669"/>
    <property type="project" value="UniProtKB-SubCell"/>
</dbReference>
<dbReference type="InterPro" id="IPR037185">
    <property type="entry name" value="EmrE-like"/>
</dbReference>
<sequence>MTRPLVWTLYAACVLVWSSTWVVIAVGLEDIAPFFGAGIRFSIAGAGLLIAAAALRRPLRTDFVLSAIVGLLPFATTYGLIYWAEQYVTSGLTSVLFGVLPLYVALLAAATLPSERLRPRLIAGVGIALGGLIVAFSESLDLGSGEHTALAALAVILSPLASAIGNVAIKKRGGKLDPLVMNGWAMLGGGLVLLAVSAPTEDWGATIWSAASIGSILYLAVFGTGFTFVTLTVLLRELPAVTVSFISMIIPFGALALGALVRDEEVTALAVGGALLVVAGIAVAQLPIRRRVPA</sequence>
<keyword evidence="3 6" id="KW-0812">Transmembrane</keyword>
<dbReference type="InterPro" id="IPR000620">
    <property type="entry name" value="EamA_dom"/>
</dbReference>
<feature type="domain" description="EamA" evidence="7">
    <location>
        <begin position="11"/>
        <end position="135"/>
    </location>
</feature>
<feature type="transmembrane region" description="Helical" evidence="6">
    <location>
        <begin position="62"/>
        <end position="81"/>
    </location>
</feature>
<evidence type="ECO:0000256" key="3">
    <source>
        <dbReference type="ARBA" id="ARBA00022692"/>
    </source>
</evidence>
<feature type="transmembrane region" description="Helical" evidence="6">
    <location>
        <begin position="206"/>
        <end position="231"/>
    </location>
</feature>